<dbReference type="InterPro" id="IPR020568">
    <property type="entry name" value="Ribosomal_Su5_D2-typ_SF"/>
</dbReference>
<proteinExistence type="inferred from homology"/>
<dbReference type="InterPro" id="IPR014721">
    <property type="entry name" value="Ribsml_uS5_D2-typ_fold_subgr"/>
</dbReference>
<dbReference type="SUPFAM" id="SSF54211">
    <property type="entry name" value="Ribosomal protein S5 domain 2-like"/>
    <property type="match status" value="1"/>
</dbReference>
<evidence type="ECO:0000256" key="9">
    <source>
        <dbReference type="SAM" id="MobiDB-lite"/>
    </source>
</evidence>
<feature type="region of interest" description="Disordered" evidence="9">
    <location>
        <begin position="1"/>
        <end position="26"/>
    </location>
</feature>
<keyword evidence="11" id="KW-1185">Reference proteome</keyword>
<comment type="similarity">
    <text evidence="7">Belongs to the RnpA family.</text>
</comment>
<evidence type="ECO:0000256" key="6">
    <source>
        <dbReference type="ARBA" id="ARBA00022884"/>
    </source>
</evidence>
<dbReference type="PROSITE" id="PS00648">
    <property type="entry name" value="RIBONUCLEASE_P"/>
    <property type="match status" value="1"/>
</dbReference>
<evidence type="ECO:0000313" key="11">
    <source>
        <dbReference type="Proteomes" id="UP000599009"/>
    </source>
</evidence>
<dbReference type="PANTHER" id="PTHR33992:SF1">
    <property type="entry name" value="RIBONUCLEASE P PROTEIN COMPONENT"/>
    <property type="match status" value="1"/>
</dbReference>
<keyword evidence="3 7" id="KW-0540">Nuclease</keyword>
<dbReference type="HAMAP" id="MF_00227">
    <property type="entry name" value="RNase_P"/>
    <property type="match status" value="1"/>
</dbReference>
<evidence type="ECO:0000256" key="7">
    <source>
        <dbReference type="HAMAP-Rule" id="MF_00227"/>
    </source>
</evidence>
<dbReference type="EMBL" id="BMME01000001">
    <property type="protein sequence ID" value="GGJ95515.1"/>
    <property type="molecule type" value="Genomic_DNA"/>
</dbReference>
<reference evidence="11" key="1">
    <citation type="journal article" date="2019" name="Int. J. Syst. Evol. Microbiol.">
        <title>The Global Catalogue of Microorganisms (GCM) 10K type strain sequencing project: providing services to taxonomists for standard genome sequencing and annotation.</title>
        <authorList>
            <consortium name="The Broad Institute Genomics Platform"/>
            <consortium name="The Broad Institute Genome Sequencing Center for Infectious Disease"/>
            <person name="Wu L."/>
            <person name="Ma J."/>
        </authorList>
    </citation>
    <scope>NUCLEOTIDE SEQUENCE [LARGE SCALE GENOMIC DNA]</scope>
    <source>
        <strain evidence="11">CGMCC 1.8985</strain>
    </source>
</reference>
<keyword evidence="6 7" id="KW-0694">RNA-binding</keyword>
<evidence type="ECO:0000256" key="8">
    <source>
        <dbReference type="NCBIfam" id="TIGR00188"/>
    </source>
</evidence>
<dbReference type="NCBIfam" id="TIGR00188">
    <property type="entry name" value="rnpA"/>
    <property type="match status" value="1"/>
</dbReference>
<keyword evidence="5 7" id="KW-0378">Hydrolase</keyword>
<evidence type="ECO:0000256" key="4">
    <source>
        <dbReference type="ARBA" id="ARBA00022759"/>
    </source>
</evidence>
<comment type="caution">
    <text evidence="10">The sequence shown here is derived from an EMBL/GenBank/DDBJ whole genome shotgun (WGS) entry which is preliminary data.</text>
</comment>
<dbReference type="EC" id="3.1.26.5" evidence="7 8"/>
<comment type="function">
    <text evidence="1 7">RNaseP catalyzes the removal of the 5'-leader sequence from pre-tRNA to produce the mature 5'-terminus. It can also cleave other RNA substrates such as 4.5S RNA. The protein component plays an auxiliary but essential role in vivo by binding to the 5'-leader sequence and broadening the substrate specificity of the ribozyme.</text>
</comment>
<evidence type="ECO:0000256" key="2">
    <source>
        <dbReference type="ARBA" id="ARBA00022694"/>
    </source>
</evidence>
<name>A0ABQ2E587_9GAMM</name>
<keyword evidence="4 7" id="KW-0255">Endonuclease</keyword>
<gene>
    <name evidence="7 10" type="primary">rnpA</name>
    <name evidence="10" type="ORF">GCM10011394_00280</name>
</gene>
<feature type="region of interest" description="Disordered" evidence="9">
    <location>
        <begin position="131"/>
        <end position="155"/>
    </location>
</feature>
<evidence type="ECO:0000256" key="1">
    <source>
        <dbReference type="ARBA" id="ARBA00002663"/>
    </source>
</evidence>
<keyword evidence="2 7" id="KW-0819">tRNA processing</keyword>
<protein>
    <recommendedName>
        <fullName evidence="7 8">Ribonuclease P protein component</fullName>
        <shortName evidence="7">RNase P protein</shortName>
        <shortName evidence="7">RNaseP protein</shortName>
        <ecNumber evidence="7 8">3.1.26.5</ecNumber>
    </recommendedName>
    <alternativeName>
        <fullName evidence="7">Protein C5</fullName>
    </alternativeName>
</protein>
<dbReference type="InterPro" id="IPR000100">
    <property type="entry name" value="RNase_P"/>
</dbReference>
<evidence type="ECO:0000256" key="5">
    <source>
        <dbReference type="ARBA" id="ARBA00022801"/>
    </source>
</evidence>
<dbReference type="PANTHER" id="PTHR33992">
    <property type="entry name" value="RIBONUCLEASE P PROTEIN COMPONENT"/>
    <property type="match status" value="1"/>
</dbReference>
<dbReference type="InterPro" id="IPR020539">
    <property type="entry name" value="RNase_P_CS"/>
</dbReference>
<sequence>MLPGGPQAGRPAAIRNPMDRRLPRQARVRARAEFDRVFGEGRRTGTPLLALHLHRDDQPPRLGLAVSRKVDRRAVGRNRIKRALREEFRALRAGLPAAAYVVVARAAAATASRAELRAAFHDALRRAGALPAPDLTGTMPAASPVPVTTPRPTGE</sequence>
<organism evidence="10 11">
    <name type="scientific">Luteimonas terricola</name>
    <dbReference type="NCBI Taxonomy" id="645597"/>
    <lineage>
        <taxon>Bacteria</taxon>
        <taxon>Pseudomonadati</taxon>
        <taxon>Pseudomonadota</taxon>
        <taxon>Gammaproteobacteria</taxon>
        <taxon>Lysobacterales</taxon>
        <taxon>Lysobacteraceae</taxon>
        <taxon>Luteimonas</taxon>
    </lineage>
</organism>
<accession>A0ABQ2E587</accession>
<comment type="catalytic activity">
    <reaction evidence="7">
        <text>Endonucleolytic cleavage of RNA, removing 5'-extranucleotides from tRNA precursor.</text>
        <dbReference type="EC" id="3.1.26.5"/>
    </reaction>
</comment>
<dbReference type="Pfam" id="PF00825">
    <property type="entry name" value="Ribonuclease_P"/>
    <property type="match status" value="1"/>
</dbReference>
<dbReference type="Proteomes" id="UP000599009">
    <property type="component" value="Unassembled WGS sequence"/>
</dbReference>
<evidence type="ECO:0000256" key="3">
    <source>
        <dbReference type="ARBA" id="ARBA00022722"/>
    </source>
</evidence>
<evidence type="ECO:0000313" key="10">
    <source>
        <dbReference type="EMBL" id="GGJ95515.1"/>
    </source>
</evidence>
<dbReference type="Gene3D" id="3.30.230.10">
    <property type="match status" value="1"/>
</dbReference>
<comment type="subunit">
    <text evidence="7">Consists of a catalytic RNA component (M1 or rnpB) and a protein subunit.</text>
</comment>